<feature type="compositionally biased region" description="Low complexity" evidence="1">
    <location>
        <begin position="229"/>
        <end position="258"/>
    </location>
</feature>
<dbReference type="InterPro" id="IPR010684">
    <property type="entry name" value="RNA_pol_II_trans_fac_SIII_A"/>
</dbReference>
<dbReference type="PANTHER" id="PTHR15141:SF76">
    <property type="entry name" value="TRANSCRIPTION ELONGATION FACTOR B POLYPEPTIDE 3"/>
    <property type="match status" value="1"/>
</dbReference>
<evidence type="ECO:0000313" key="3">
    <source>
        <dbReference type="Proteomes" id="UP000307440"/>
    </source>
</evidence>
<feature type="region of interest" description="Disordered" evidence="1">
    <location>
        <begin position="123"/>
        <end position="157"/>
    </location>
</feature>
<dbReference type="GO" id="GO:0006368">
    <property type="term" value="P:transcription elongation by RNA polymerase II"/>
    <property type="evidence" value="ECO:0007669"/>
    <property type="project" value="InterPro"/>
</dbReference>
<dbReference type="EMBL" id="ML210147">
    <property type="protein sequence ID" value="TFK30110.1"/>
    <property type="molecule type" value="Genomic_DNA"/>
</dbReference>
<keyword evidence="3" id="KW-1185">Reference proteome</keyword>
<protein>
    <recommendedName>
        <fullName evidence="4">Elongin-A</fullName>
    </recommendedName>
</protein>
<dbReference type="PANTHER" id="PTHR15141">
    <property type="entry name" value="TRANSCRIPTION ELONGATION FACTOR B POLYPEPTIDE 3"/>
    <property type="match status" value="1"/>
</dbReference>
<name>A0A5C3LBD1_COPMA</name>
<dbReference type="Proteomes" id="UP000307440">
    <property type="component" value="Unassembled WGS sequence"/>
</dbReference>
<feature type="region of interest" description="Disordered" evidence="1">
    <location>
        <begin position="226"/>
        <end position="341"/>
    </location>
</feature>
<dbReference type="Gene3D" id="6.10.250.3180">
    <property type="match status" value="1"/>
</dbReference>
<dbReference type="GO" id="GO:0070449">
    <property type="term" value="C:elongin complex"/>
    <property type="evidence" value="ECO:0007669"/>
    <property type="project" value="InterPro"/>
</dbReference>
<dbReference type="Pfam" id="PF06881">
    <property type="entry name" value="Elongin_A"/>
    <property type="match status" value="1"/>
</dbReference>
<gene>
    <name evidence="2" type="ORF">FA15DRAFT_699664</name>
</gene>
<feature type="compositionally biased region" description="Basic and acidic residues" evidence="1">
    <location>
        <begin position="123"/>
        <end position="136"/>
    </location>
</feature>
<evidence type="ECO:0000313" key="2">
    <source>
        <dbReference type="EMBL" id="TFK30110.1"/>
    </source>
</evidence>
<evidence type="ECO:0008006" key="4">
    <source>
        <dbReference type="Google" id="ProtNLM"/>
    </source>
</evidence>
<evidence type="ECO:0000256" key="1">
    <source>
        <dbReference type="SAM" id="MobiDB-lite"/>
    </source>
</evidence>
<dbReference type="AlphaFoldDB" id="A0A5C3LBD1"/>
<feature type="compositionally biased region" description="Basic residues" evidence="1">
    <location>
        <begin position="330"/>
        <end position="341"/>
    </location>
</feature>
<dbReference type="STRING" id="230819.A0A5C3LBD1"/>
<proteinExistence type="predicted"/>
<reference evidence="2 3" key="1">
    <citation type="journal article" date="2019" name="Nat. Ecol. Evol.">
        <title>Megaphylogeny resolves global patterns of mushroom evolution.</title>
        <authorList>
            <person name="Varga T."/>
            <person name="Krizsan K."/>
            <person name="Foldi C."/>
            <person name="Dima B."/>
            <person name="Sanchez-Garcia M."/>
            <person name="Sanchez-Ramirez S."/>
            <person name="Szollosi G.J."/>
            <person name="Szarkandi J.G."/>
            <person name="Papp V."/>
            <person name="Albert L."/>
            <person name="Andreopoulos W."/>
            <person name="Angelini C."/>
            <person name="Antonin V."/>
            <person name="Barry K.W."/>
            <person name="Bougher N.L."/>
            <person name="Buchanan P."/>
            <person name="Buyck B."/>
            <person name="Bense V."/>
            <person name="Catcheside P."/>
            <person name="Chovatia M."/>
            <person name="Cooper J."/>
            <person name="Damon W."/>
            <person name="Desjardin D."/>
            <person name="Finy P."/>
            <person name="Geml J."/>
            <person name="Haridas S."/>
            <person name="Hughes K."/>
            <person name="Justo A."/>
            <person name="Karasinski D."/>
            <person name="Kautmanova I."/>
            <person name="Kiss B."/>
            <person name="Kocsube S."/>
            <person name="Kotiranta H."/>
            <person name="LaButti K.M."/>
            <person name="Lechner B.E."/>
            <person name="Liimatainen K."/>
            <person name="Lipzen A."/>
            <person name="Lukacs Z."/>
            <person name="Mihaltcheva S."/>
            <person name="Morgado L.N."/>
            <person name="Niskanen T."/>
            <person name="Noordeloos M.E."/>
            <person name="Ohm R.A."/>
            <person name="Ortiz-Santana B."/>
            <person name="Ovrebo C."/>
            <person name="Racz N."/>
            <person name="Riley R."/>
            <person name="Savchenko A."/>
            <person name="Shiryaev A."/>
            <person name="Soop K."/>
            <person name="Spirin V."/>
            <person name="Szebenyi C."/>
            <person name="Tomsovsky M."/>
            <person name="Tulloss R.E."/>
            <person name="Uehling J."/>
            <person name="Grigoriev I.V."/>
            <person name="Vagvolgyi C."/>
            <person name="Papp T."/>
            <person name="Martin F.M."/>
            <person name="Miettinen O."/>
            <person name="Hibbett D.S."/>
            <person name="Nagy L.G."/>
        </authorList>
    </citation>
    <scope>NUCLEOTIDE SEQUENCE [LARGE SCALE GENOMIC DNA]</scope>
    <source>
        <strain evidence="2 3">CBS 121175</strain>
    </source>
</reference>
<organism evidence="2 3">
    <name type="scientific">Coprinopsis marcescibilis</name>
    <name type="common">Agaric fungus</name>
    <name type="synonym">Psathyrella marcescibilis</name>
    <dbReference type="NCBI Taxonomy" id="230819"/>
    <lineage>
        <taxon>Eukaryota</taxon>
        <taxon>Fungi</taxon>
        <taxon>Dikarya</taxon>
        <taxon>Basidiomycota</taxon>
        <taxon>Agaricomycotina</taxon>
        <taxon>Agaricomycetes</taxon>
        <taxon>Agaricomycetidae</taxon>
        <taxon>Agaricales</taxon>
        <taxon>Agaricineae</taxon>
        <taxon>Psathyrellaceae</taxon>
        <taxon>Coprinopsis</taxon>
    </lineage>
</organism>
<accession>A0A5C3LBD1</accession>
<sequence length="341" mass="38072">MNSPSRVPSLVSMSQRVAGNNSELITSLGVLSLDYRLVKPILQKCSIEQLLRLEAASPILQRNTPEIWKGLCFQKYRLIAEERYPMDDEPQEPDSWRQRYFVLQEAEARRFEEIGSKIRSQRMEADERKKGKEVKFTDLSIPPPKRPRTGGGWGSSAPKTLFEKTVADAHRIQRAFYGAPLLPPMHTGKTHRVLPKANDCILPPTPKTLPSRVKVTTVSVQRPIRLPFTSSSMTTSSSRRTTPSSSTPTTPASSTSSPPCIPIPRGVKRLSDSEPSRSKIFNYGSQPRDVEMPKVPPNPSAGTSSTPPKTRPVKSPAPIRKDPMSLLFVPKHRAHSQRPVR</sequence>
<dbReference type="OrthoDB" id="21513at2759"/>
<dbReference type="InterPro" id="IPR051870">
    <property type="entry name" value="Elongin-A_domain"/>
</dbReference>